<feature type="domain" description="HPt" evidence="3">
    <location>
        <begin position="22"/>
        <end position="124"/>
    </location>
</feature>
<dbReference type="PROSITE" id="PS50894">
    <property type="entry name" value="HPT"/>
    <property type="match status" value="1"/>
</dbReference>
<dbReference type="Proteomes" id="UP000192491">
    <property type="component" value="Unassembled WGS sequence"/>
</dbReference>
<accession>A0A1Y1QVQ9</accession>
<gene>
    <name evidence="4" type="ORF">BWK73_08130</name>
</gene>
<proteinExistence type="predicted"/>
<dbReference type="InterPro" id="IPR008207">
    <property type="entry name" value="Sig_transdc_His_kin_Hpt_dom"/>
</dbReference>
<keyword evidence="2" id="KW-0597">Phosphoprotein</keyword>
<feature type="modified residue" description="Phosphohistidine" evidence="2">
    <location>
        <position position="61"/>
    </location>
</feature>
<organism evidence="4 5">
    <name type="scientific">Thiothrix lacustris</name>
    <dbReference type="NCBI Taxonomy" id="525917"/>
    <lineage>
        <taxon>Bacteria</taxon>
        <taxon>Pseudomonadati</taxon>
        <taxon>Pseudomonadota</taxon>
        <taxon>Gammaproteobacteria</taxon>
        <taxon>Thiotrichales</taxon>
        <taxon>Thiotrichaceae</taxon>
        <taxon>Thiothrix</taxon>
    </lineage>
</organism>
<evidence type="ECO:0000259" key="3">
    <source>
        <dbReference type="PROSITE" id="PS50894"/>
    </source>
</evidence>
<evidence type="ECO:0000313" key="4">
    <source>
        <dbReference type="EMBL" id="OQX14935.1"/>
    </source>
</evidence>
<dbReference type="AlphaFoldDB" id="A0A1Y1QVQ9"/>
<dbReference type="Gene3D" id="1.20.120.160">
    <property type="entry name" value="HPT domain"/>
    <property type="match status" value="1"/>
</dbReference>
<evidence type="ECO:0000313" key="5">
    <source>
        <dbReference type="Proteomes" id="UP000192491"/>
    </source>
</evidence>
<evidence type="ECO:0000256" key="1">
    <source>
        <dbReference type="ARBA" id="ARBA00023012"/>
    </source>
</evidence>
<evidence type="ECO:0000256" key="2">
    <source>
        <dbReference type="PROSITE-ProRule" id="PRU00110"/>
    </source>
</evidence>
<dbReference type="InterPro" id="IPR036641">
    <property type="entry name" value="HPT_dom_sf"/>
</dbReference>
<comment type="caution">
    <text evidence="4">The sequence shown here is derived from an EMBL/GenBank/DDBJ whole genome shotgun (WGS) entry which is preliminary data.</text>
</comment>
<reference evidence="4 5" key="1">
    <citation type="submission" date="2017-01" db="EMBL/GenBank/DDBJ databases">
        <title>Novel large sulfur bacteria in the metagenomes of groundwater-fed chemosynthetic microbial mats in the Lake Huron basin.</title>
        <authorList>
            <person name="Sharrar A.M."/>
            <person name="Flood B.E."/>
            <person name="Bailey J.V."/>
            <person name="Jones D.S."/>
            <person name="Biddanda B."/>
            <person name="Ruberg S.A."/>
            <person name="Marcus D.N."/>
            <person name="Dick G.J."/>
        </authorList>
    </citation>
    <scope>NUCLEOTIDE SEQUENCE [LARGE SCALE GENOMIC DNA]</scope>
    <source>
        <strain evidence="4">A8</strain>
    </source>
</reference>
<dbReference type="GO" id="GO:0004672">
    <property type="term" value="F:protein kinase activity"/>
    <property type="evidence" value="ECO:0007669"/>
    <property type="project" value="UniProtKB-ARBA"/>
</dbReference>
<protein>
    <recommendedName>
        <fullName evidence="3">HPt domain-containing protein</fullName>
    </recommendedName>
</protein>
<name>A0A1Y1QVQ9_9GAMM</name>
<sequence length="124" mass="13918">MMTITTAHTIDADTYHELQEIMADEFTELLDVFHQDVVAAIDALQQSITQGDSQQVGIICHKLKSSSRLIGAFGMAELARLLEEYKDDQDQIRAMQHWQQLNTTYAEVCVWLNAHAPIVTALSA</sequence>
<dbReference type="GO" id="GO:0000160">
    <property type="term" value="P:phosphorelay signal transduction system"/>
    <property type="evidence" value="ECO:0007669"/>
    <property type="project" value="UniProtKB-KW"/>
</dbReference>
<dbReference type="Pfam" id="PF01627">
    <property type="entry name" value="Hpt"/>
    <property type="match status" value="1"/>
</dbReference>
<keyword evidence="1" id="KW-0902">Two-component regulatory system</keyword>
<dbReference type="SUPFAM" id="SSF47226">
    <property type="entry name" value="Histidine-containing phosphotransfer domain, HPT domain"/>
    <property type="match status" value="1"/>
</dbReference>
<dbReference type="EMBL" id="MTEJ01000021">
    <property type="protein sequence ID" value="OQX14935.1"/>
    <property type="molecule type" value="Genomic_DNA"/>
</dbReference>